<dbReference type="RefSeq" id="WP_271919919.1">
    <property type="nucleotide sequence ID" value="NZ_JAQNDO010000001.1"/>
</dbReference>
<reference evidence="1 2" key="1">
    <citation type="submission" date="2022-11" db="EMBL/GenBank/DDBJ databases">
        <title>Minimal conservation of predation-associated metabolite biosynthetic gene clusters underscores biosynthetic potential of Myxococcota including descriptions for ten novel species: Archangium lansinium sp. nov., Myxococcus landrumus sp. nov., Nannocystis bai.</title>
        <authorList>
            <person name="Ahearne A."/>
            <person name="Stevens C."/>
            <person name="Dowd S."/>
        </authorList>
    </citation>
    <scope>NUCLEOTIDE SEQUENCE [LARGE SCALE GENOMIC DNA]</scope>
    <source>
        <strain evidence="1 2">RJM3</strain>
    </source>
</reference>
<dbReference type="EMBL" id="JAQNDO010000001">
    <property type="protein sequence ID" value="MDC0743916.1"/>
    <property type="molecule type" value="Genomic_DNA"/>
</dbReference>
<proteinExistence type="predicted"/>
<accession>A0ABT5EQ86</accession>
<evidence type="ECO:0000313" key="2">
    <source>
        <dbReference type="Proteomes" id="UP001221411"/>
    </source>
</evidence>
<organism evidence="1 2">
    <name type="scientific">Polyangium mundeleinium</name>
    <dbReference type="NCBI Taxonomy" id="2995306"/>
    <lineage>
        <taxon>Bacteria</taxon>
        <taxon>Pseudomonadati</taxon>
        <taxon>Myxococcota</taxon>
        <taxon>Polyangia</taxon>
        <taxon>Polyangiales</taxon>
        <taxon>Polyangiaceae</taxon>
        <taxon>Polyangium</taxon>
    </lineage>
</organism>
<protein>
    <submittedName>
        <fullName evidence="1">Uncharacterized protein</fullName>
    </submittedName>
</protein>
<keyword evidence="2" id="KW-1185">Reference proteome</keyword>
<evidence type="ECO:0000313" key="1">
    <source>
        <dbReference type="EMBL" id="MDC0743916.1"/>
    </source>
</evidence>
<dbReference type="Proteomes" id="UP001221411">
    <property type="component" value="Unassembled WGS sequence"/>
</dbReference>
<name>A0ABT5EQ86_9BACT</name>
<gene>
    <name evidence="1" type="ORF">POL67_21485</name>
</gene>
<sequence length="53" mass="5243">MKKVLEMIAVIVVVLCLISAGVLLSRGPGSNAPAAPDGAVEELPVTTMIGGGP</sequence>
<comment type="caution">
    <text evidence="1">The sequence shown here is derived from an EMBL/GenBank/DDBJ whole genome shotgun (WGS) entry which is preliminary data.</text>
</comment>